<keyword evidence="3 4" id="KW-0687">Ribonucleoprotein</keyword>
<dbReference type="EMBL" id="LBWG01000002">
    <property type="protein sequence ID" value="KKR04893.1"/>
    <property type="molecule type" value="Genomic_DNA"/>
</dbReference>
<accession>A0A0G0MP36</accession>
<dbReference type="Gene3D" id="3.90.1180.10">
    <property type="entry name" value="Ribosomal protein L13"/>
    <property type="match status" value="1"/>
</dbReference>
<dbReference type="NCBIfam" id="TIGR01066">
    <property type="entry name" value="rplM_bact"/>
    <property type="match status" value="1"/>
</dbReference>
<evidence type="ECO:0000313" key="6">
    <source>
        <dbReference type="Proteomes" id="UP000033935"/>
    </source>
</evidence>
<evidence type="ECO:0000256" key="2">
    <source>
        <dbReference type="ARBA" id="ARBA00022980"/>
    </source>
</evidence>
<name>A0A0G0MP36_9BACT</name>
<evidence type="ECO:0000313" key="5">
    <source>
        <dbReference type="EMBL" id="KKR04893.1"/>
    </source>
</evidence>
<dbReference type="GO" id="GO:1990904">
    <property type="term" value="C:ribonucleoprotein complex"/>
    <property type="evidence" value="ECO:0007669"/>
    <property type="project" value="UniProtKB-KW"/>
</dbReference>
<dbReference type="InterPro" id="IPR005822">
    <property type="entry name" value="Ribosomal_uL13"/>
</dbReference>
<dbReference type="PATRIC" id="fig|1618995.3.peg.108"/>
<dbReference type="Pfam" id="PF00572">
    <property type="entry name" value="Ribosomal_L13"/>
    <property type="match status" value="1"/>
</dbReference>
<dbReference type="SUPFAM" id="SSF52161">
    <property type="entry name" value="Ribosomal protein L13"/>
    <property type="match status" value="1"/>
</dbReference>
<reference evidence="5 6" key="1">
    <citation type="journal article" date="2015" name="Nature">
        <title>rRNA introns, odd ribosomes, and small enigmatic genomes across a large radiation of phyla.</title>
        <authorList>
            <person name="Brown C.T."/>
            <person name="Hug L.A."/>
            <person name="Thomas B.C."/>
            <person name="Sharon I."/>
            <person name="Castelle C.J."/>
            <person name="Singh A."/>
            <person name="Wilkins M.J."/>
            <person name="Williams K.H."/>
            <person name="Banfield J.F."/>
        </authorList>
    </citation>
    <scope>NUCLEOTIDE SEQUENCE [LARGE SCALE GENOMIC DNA]</scope>
</reference>
<dbReference type="AlphaFoldDB" id="A0A0G0MP36"/>
<dbReference type="GO" id="GO:0005840">
    <property type="term" value="C:ribosome"/>
    <property type="evidence" value="ECO:0007669"/>
    <property type="project" value="UniProtKB-KW"/>
</dbReference>
<dbReference type="GO" id="GO:0003735">
    <property type="term" value="F:structural constituent of ribosome"/>
    <property type="evidence" value="ECO:0007669"/>
    <property type="project" value="InterPro"/>
</dbReference>
<evidence type="ECO:0000256" key="1">
    <source>
        <dbReference type="ARBA" id="ARBA00006227"/>
    </source>
</evidence>
<comment type="function">
    <text evidence="4">This protein is one of the early assembly proteins of the 50S ribosomal subunit, although it is not seen to bind rRNA by itself. It is important during the early stages of 50S assembly.</text>
</comment>
<dbReference type="InterPro" id="IPR005823">
    <property type="entry name" value="Ribosomal_uL13_bac-type"/>
</dbReference>
<dbReference type="PANTHER" id="PTHR11545:SF2">
    <property type="entry name" value="LARGE RIBOSOMAL SUBUNIT PROTEIN UL13M"/>
    <property type="match status" value="1"/>
</dbReference>
<dbReference type="HAMAP" id="MF_01366">
    <property type="entry name" value="Ribosomal_uL13"/>
    <property type="match status" value="1"/>
</dbReference>
<dbReference type="InterPro" id="IPR036899">
    <property type="entry name" value="Ribosomal_uL13_sf"/>
</dbReference>
<organism evidence="5 6">
    <name type="scientific">Candidatus Uhrbacteria bacterium GW2011_GWF2_39_13</name>
    <dbReference type="NCBI Taxonomy" id="1618995"/>
    <lineage>
        <taxon>Bacteria</taxon>
        <taxon>Candidatus Uhriibacteriota</taxon>
    </lineage>
</organism>
<dbReference type="CDD" id="cd00392">
    <property type="entry name" value="Ribosomal_L13"/>
    <property type="match status" value="1"/>
</dbReference>
<dbReference type="PANTHER" id="PTHR11545">
    <property type="entry name" value="RIBOSOMAL PROTEIN L13"/>
    <property type="match status" value="1"/>
</dbReference>
<dbReference type="GO" id="GO:0003729">
    <property type="term" value="F:mRNA binding"/>
    <property type="evidence" value="ECO:0007669"/>
    <property type="project" value="TreeGrafter"/>
</dbReference>
<gene>
    <name evidence="4" type="primary">rplM</name>
    <name evidence="5" type="ORF">UT30_C0002G0010</name>
</gene>
<dbReference type="GO" id="GO:0006412">
    <property type="term" value="P:translation"/>
    <property type="evidence" value="ECO:0007669"/>
    <property type="project" value="UniProtKB-UniRule"/>
</dbReference>
<evidence type="ECO:0000256" key="3">
    <source>
        <dbReference type="ARBA" id="ARBA00023274"/>
    </source>
</evidence>
<keyword evidence="2 4" id="KW-0689">Ribosomal protein</keyword>
<dbReference type="Proteomes" id="UP000033935">
    <property type="component" value="Unassembled WGS sequence"/>
</dbReference>
<evidence type="ECO:0000256" key="4">
    <source>
        <dbReference type="HAMAP-Rule" id="MF_01366"/>
    </source>
</evidence>
<sequence>MTVMQREIQTIDAQGKSPGRLASEIARFLIGKHKPTYTPHIDDGDHVQVINAAKMSVTVKKLDQKVYTHHTEYAHGLHQETMAKVWSIDPSEVLRRAVSRMLPKNKHRNERLKRLLVTN</sequence>
<comment type="subunit">
    <text evidence="4">Part of the 50S ribosomal subunit.</text>
</comment>
<protein>
    <recommendedName>
        <fullName evidence="4">Large ribosomal subunit protein uL13</fullName>
    </recommendedName>
</protein>
<proteinExistence type="inferred from homology"/>
<comment type="caution">
    <text evidence="5">The sequence shown here is derived from an EMBL/GenBank/DDBJ whole genome shotgun (WGS) entry which is preliminary data.</text>
</comment>
<dbReference type="PIRSF" id="PIRSF002181">
    <property type="entry name" value="Ribosomal_L13"/>
    <property type="match status" value="1"/>
</dbReference>
<comment type="similarity">
    <text evidence="1 4">Belongs to the universal ribosomal protein uL13 family.</text>
</comment>
<dbReference type="GO" id="GO:0017148">
    <property type="term" value="P:negative regulation of translation"/>
    <property type="evidence" value="ECO:0007669"/>
    <property type="project" value="TreeGrafter"/>
</dbReference>